<keyword evidence="3" id="KW-1185">Reference proteome</keyword>
<dbReference type="InterPro" id="IPR008969">
    <property type="entry name" value="CarboxyPept-like_regulatory"/>
</dbReference>
<evidence type="ECO:0000256" key="1">
    <source>
        <dbReference type="SAM" id="SignalP"/>
    </source>
</evidence>
<evidence type="ECO:0000313" key="3">
    <source>
        <dbReference type="Proteomes" id="UP000297540"/>
    </source>
</evidence>
<dbReference type="AlphaFoldDB" id="A0A4Y8SNM3"/>
<proteinExistence type="predicted"/>
<feature type="chain" id="PRO_5021361553" description="Carboxypeptidase-like regulatory domain-containing protein" evidence="1">
    <location>
        <begin position="19"/>
        <end position="250"/>
    </location>
</feature>
<reference evidence="2 3" key="1">
    <citation type="journal article" date="2017" name="Int. J. Syst. Evol. Microbiol.">
        <title>Mucilaginibacterpsychrotolerans sp. nov., isolated from peatlands.</title>
        <authorList>
            <person name="Deng Y."/>
            <person name="Shen L."/>
            <person name="Xu B."/>
            <person name="Liu Y."/>
            <person name="Gu Z."/>
            <person name="Liu H."/>
            <person name="Zhou Y."/>
        </authorList>
    </citation>
    <scope>NUCLEOTIDE SEQUENCE [LARGE SCALE GENOMIC DNA]</scope>
    <source>
        <strain evidence="2 3">NH7-4</strain>
    </source>
</reference>
<protein>
    <recommendedName>
        <fullName evidence="4">Carboxypeptidase-like regulatory domain-containing protein</fullName>
    </recommendedName>
</protein>
<keyword evidence="1" id="KW-0732">Signal</keyword>
<evidence type="ECO:0000313" key="2">
    <source>
        <dbReference type="EMBL" id="TFF40250.1"/>
    </source>
</evidence>
<accession>A0A4Y8SNM3</accession>
<sequence length="250" mass="28768">MKSWLSILFCIMFMPAIAQQRPLTGIVFDKTSSVRIARVNVRNSNTGESNYNTIKGEFTIKASVGDVLIFSKSDHFADTLTVKNYLPMAVYMRPTAIQLQEVTIRDNVLNPQRRYLATKSDYSRIYGPSSNPDLLSIGQSGVGFSIDALYNLFSRSGRNAEHLKEIIDRDYRQSVIDFRFNKTYVGGITFLKDPELTDFMLKYRPSYNMVTTANEYDFVAYVRSSYKRYRRNPRAFELAPLPKMFIDTTK</sequence>
<dbReference type="RefSeq" id="WP_133226473.1">
    <property type="nucleotide sequence ID" value="NZ_SOZE01000002.1"/>
</dbReference>
<gene>
    <name evidence="2" type="ORF">E2R66_03085</name>
</gene>
<feature type="signal peptide" evidence="1">
    <location>
        <begin position="1"/>
        <end position="18"/>
    </location>
</feature>
<organism evidence="2 3">
    <name type="scientific">Mucilaginibacter psychrotolerans</name>
    <dbReference type="NCBI Taxonomy" id="1524096"/>
    <lineage>
        <taxon>Bacteria</taxon>
        <taxon>Pseudomonadati</taxon>
        <taxon>Bacteroidota</taxon>
        <taxon>Sphingobacteriia</taxon>
        <taxon>Sphingobacteriales</taxon>
        <taxon>Sphingobacteriaceae</taxon>
        <taxon>Mucilaginibacter</taxon>
    </lineage>
</organism>
<dbReference type="OrthoDB" id="714262at2"/>
<dbReference type="EMBL" id="SOZE01000002">
    <property type="protein sequence ID" value="TFF40250.1"/>
    <property type="molecule type" value="Genomic_DNA"/>
</dbReference>
<dbReference type="Proteomes" id="UP000297540">
    <property type="component" value="Unassembled WGS sequence"/>
</dbReference>
<dbReference type="SUPFAM" id="SSF49464">
    <property type="entry name" value="Carboxypeptidase regulatory domain-like"/>
    <property type="match status" value="1"/>
</dbReference>
<comment type="caution">
    <text evidence="2">The sequence shown here is derived from an EMBL/GenBank/DDBJ whole genome shotgun (WGS) entry which is preliminary data.</text>
</comment>
<name>A0A4Y8SNM3_9SPHI</name>
<evidence type="ECO:0008006" key="4">
    <source>
        <dbReference type="Google" id="ProtNLM"/>
    </source>
</evidence>